<accession>A0ABQ7S5Y3</accession>
<evidence type="ECO:0000313" key="12">
    <source>
        <dbReference type="Proteomes" id="UP000825002"/>
    </source>
</evidence>
<dbReference type="EMBL" id="JAIFTH010000911">
    <property type="protein sequence ID" value="KAG9508833.1"/>
    <property type="molecule type" value="Genomic_DNA"/>
</dbReference>
<evidence type="ECO:0000256" key="9">
    <source>
        <dbReference type="RuleBase" id="RU003500"/>
    </source>
</evidence>
<evidence type="ECO:0000313" key="11">
    <source>
        <dbReference type="EMBL" id="KAG9508833.1"/>
    </source>
</evidence>
<dbReference type="InterPro" id="IPR043158">
    <property type="entry name" value="Wnt_C"/>
</dbReference>
<feature type="compositionally biased region" description="Basic residues" evidence="10">
    <location>
        <begin position="68"/>
        <end position="77"/>
    </location>
</feature>
<dbReference type="Gene3D" id="3.30.2460.20">
    <property type="match status" value="1"/>
</dbReference>
<feature type="region of interest" description="Disordered" evidence="10">
    <location>
        <begin position="49"/>
        <end position="83"/>
    </location>
</feature>
<keyword evidence="6 9" id="KW-0879">Wnt signaling pathway</keyword>
<dbReference type="PANTHER" id="PTHR12027:SF91">
    <property type="entry name" value="PROTO-ONCOGENE WNT-1"/>
    <property type="match status" value="1"/>
</dbReference>
<evidence type="ECO:0000256" key="5">
    <source>
        <dbReference type="ARBA" id="ARBA00022530"/>
    </source>
</evidence>
<name>A0ABQ7S5Y3_9ACAR</name>
<evidence type="ECO:0000256" key="10">
    <source>
        <dbReference type="SAM" id="MobiDB-lite"/>
    </source>
</evidence>
<keyword evidence="12" id="KW-1185">Reference proteome</keyword>
<evidence type="ECO:0000256" key="4">
    <source>
        <dbReference type="ARBA" id="ARBA00022525"/>
    </source>
</evidence>
<keyword evidence="7" id="KW-1015">Disulfide bond</keyword>
<evidence type="ECO:0000256" key="8">
    <source>
        <dbReference type="ARBA" id="ARBA00023288"/>
    </source>
</evidence>
<dbReference type="PANTHER" id="PTHR12027">
    <property type="entry name" value="WNT RELATED"/>
    <property type="match status" value="1"/>
</dbReference>
<dbReference type="InterPro" id="IPR005817">
    <property type="entry name" value="Wnt"/>
</dbReference>
<proteinExistence type="inferred from homology"/>
<reference evidence="11 12" key="1">
    <citation type="submission" date="2020-10" db="EMBL/GenBank/DDBJ databases">
        <authorList>
            <person name="Klimov P.B."/>
            <person name="Dyachkov S.M."/>
            <person name="Chetverikov P.E."/>
        </authorList>
    </citation>
    <scope>NUCLEOTIDE SEQUENCE [LARGE SCALE GENOMIC DNA]</scope>
    <source>
        <strain evidence="11">BMOC 18-1129-001#AD2665</strain>
        <tissue evidence="11">Entire mites</tissue>
    </source>
</reference>
<dbReference type="InterPro" id="IPR018161">
    <property type="entry name" value="Wnt_CS"/>
</dbReference>
<dbReference type="SMART" id="SM00097">
    <property type="entry name" value="WNT1"/>
    <property type="match status" value="1"/>
</dbReference>
<evidence type="ECO:0000256" key="7">
    <source>
        <dbReference type="ARBA" id="ARBA00023157"/>
    </source>
</evidence>
<comment type="function">
    <text evidence="9">Ligand for members of the frizzled family of seven transmembrane receptors.</text>
</comment>
<evidence type="ECO:0000256" key="3">
    <source>
        <dbReference type="ARBA" id="ARBA00022473"/>
    </source>
</evidence>
<dbReference type="PROSITE" id="PS00246">
    <property type="entry name" value="WNT1"/>
    <property type="match status" value="1"/>
</dbReference>
<gene>
    <name evidence="11" type="primary">WNT-1</name>
    <name evidence="11" type="ORF">GZH46_02662</name>
</gene>
<evidence type="ECO:0000256" key="6">
    <source>
        <dbReference type="ARBA" id="ARBA00022687"/>
    </source>
</evidence>
<dbReference type="Proteomes" id="UP000825002">
    <property type="component" value="Unassembled WGS sequence"/>
</dbReference>
<keyword evidence="8" id="KW-0449">Lipoprotein</keyword>
<sequence length="256" mass="28662">MRRECKCHGLSGSCTIRTCWMRLPSFREIGKLLHDSYDKSMRVTFTPTQLAPASATSQSQRHTSLVRSNRKRSHKTPTRHEPSQQLATLALLEFNALATNGNNEHDMLVNSNLVPSNSFVTSAAIAPDGQFNYRMVSANIGAPNIGLGHTNRARAIGNNRMPLTLERSTPSKTELVYFEDSPDYCVANDRFDLKGTRGRVCNATSSGPDSCESLCCSRGYKTEIREQTYQCDCVFKYCCKLECKWCSRKTTIHSCL</sequence>
<keyword evidence="4" id="KW-0964">Secreted</keyword>
<evidence type="ECO:0000256" key="1">
    <source>
        <dbReference type="ARBA" id="ARBA00004498"/>
    </source>
</evidence>
<keyword evidence="5" id="KW-0272">Extracellular matrix</keyword>
<dbReference type="Pfam" id="PF00110">
    <property type="entry name" value="wnt"/>
    <property type="match status" value="2"/>
</dbReference>
<organism evidence="11 12">
    <name type="scientific">Fragariocoptes setiger</name>
    <dbReference type="NCBI Taxonomy" id="1670756"/>
    <lineage>
        <taxon>Eukaryota</taxon>
        <taxon>Metazoa</taxon>
        <taxon>Ecdysozoa</taxon>
        <taxon>Arthropoda</taxon>
        <taxon>Chelicerata</taxon>
        <taxon>Arachnida</taxon>
        <taxon>Acari</taxon>
        <taxon>Acariformes</taxon>
        <taxon>Trombidiformes</taxon>
        <taxon>Prostigmata</taxon>
        <taxon>Eupodina</taxon>
        <taxon>Eriophyoidea</taxon>
        <taxon>Phytoptidae</taxon>
        <taxon>Fragariocoptes</taxon>
    </lineage>
</organism>
<comment type="similarity">
    <text evidence="2 9">Belongs to the Wnt family.</text>
</comment>
<comment type="subcellular location">
    <subcellularLocation>
        <location evidence="1 9">Secreted</location>
        <location evidence="1 9">Extracellular space</location>
        <location evidence="1 9">Extracellular matrix</location>
    </subcellularLocation>
</comment>
<comment type="caution">
    <text evidence="11">The sequence shown here is derived from an EMBL/GenBank/DDBJ whole genome shotgun (WGS) entry which is preliminary data.</text>
</comment>
<protein>
    <recommendedName>
        <fullName evidence="9">Protein Wnt</fullName>
    </recommendedName>
</protein>
<feature type="compositionally biased region" description="Polar residues" evidence="10">
    <location>
        <begin position="49"/>
        <end position="67"/>
    </location>
</feature>
<keyword evidence="3 9" id="KW-0217">Developmental protein</keyword>
<evidence type="ECO:0000256" key="2">
    <source>
        <dbReference type="ARBA" id="ARBA00005683"/>
    </source>
</evidence>